<evidence type="ECO:0000256" key="10">
    <source>
        <dbReference type="PIRSR" id="PIRSR601461-2"/>
    </source>
</evidence>
<feature type="disulfide bond" evidence="10">
    <location>
        <begin position="103"/>
        <end position="108"/>
    </location>
</feature>
<sequence length="389" mass="42528">MKWAIVLLGLVALSECMTKVPLLKRKSMRKALMEQGKLEEFLQKYPYDLASKYSRYATTSNLPMHNYMDIEYIATISIGTPPQSFIVLPDTGSANLWVPSIYCSSLACSNHHKYNPSLSSTYRALNTPVSIAYGTGSMTGFLAYDTVTVGGIIDSNQEFGLSQTEPGNFLYYSPFDGIMGLSYPYISASGATPVFDNMMQQGLVSQDLFSIYLTNARNGASGSVVTFGGYDSSYFTGQINWVPVTYMGYWQIAIENVMVNGQVVACAQGCQGIVDSGTSLIAGPPSEISTIQQYIGATQNSYQQYSINCQNMGSMPNVVFTINGLQYTLTPSAYVRQDSQLYGACTSGFQSMALPSAQGDLWILGDVFIREYYAIFDRGNNRVGLAQAV</sequence>
<dbReference type="PROSITE" id="PS00141">
    <property type="entry name" value="ASP_PROTEASE"/>
    <property type="match status" value="1"/>
</dbReference>
<evidence type="ECO:0000256" key="7">
    <source>
        <dbReference type="ARBA" id="ARBA00022801"/>
    </source>
</evidence>
<feature type="signal peptide" evidence="12">
    <location>
        <begin position="1"/>
        <end position="16"/>
    </location>
</feature>
<evidence type="ECO:0000256" key="9">
    <source>
        <dbReference type="PIRSR" id="PIRSR601461-1"/>
    </source>
</evidence>
<reference evidence="14" key="2">
    <citation type="submission" date="2025-08" db="UniProtKB">
        <authorList>
            <consortium name="Ensembl"/>
        </authorList>
    </citation>
    <scope>IDENTIFICATION</scope>
</reference>
<evidence type="ECO:0000256" key="4">
    <source>
        <dbReference type="ARBA" id="ARBA00022670"/>
    </source>
</evidence>
<proteinExistence type="inferred from homology"/>
<dbReference type="Ensembl" id="ENSLOCT00000014443.1">
    <property type="protein sequence ID" value="ENSLOCP00000014414.1"/>
    <property type="gene ID" value="ENSLOCG00000011725.1"/>
</dbReference>
<evidence type="ECO:0000256" key="2">
    <source>
        <dbReference type="ARBA" id="ARBA00007447"/>
    </source>
</evidence>
<dbReference type="FunFam" id="2.40.70.10:FF:000006">
    <property type="entry name" value="Cathepsin E"/>
    <property type="match status" value="1"/>
</dbReference>
<dbReference type="GO" id="GO:0007586">
    <property type="term" value="P:digestion"/>
    <property type="evidence" value="ECO:0007669"/>
    <property type="project" value="UniProtKB-KW"/>
</dbReference>
<dbReference type="GO" id="GO:0006508">
    <property type="term" value="P:proteolysis"/>
    <property type="evidence" value="ECO:0000318"/>
    <property type="project" value="GO_Central"/>
</dbReference>
<dbReference type="PROSITE" id="PS51767">
    <property type="entry name" value="PEPTIDASE_A1"/>
    <property type="match status" value="1"/>
</dbReference>
<dbReference type="OMA" id="MGFWTID"/>
<dbReference type="STRING" id="7918.ENSLOCP00000014414"/>
<reference evidence="15" key="1">
    <citation type="submission" date="2011-12" db="EMBL/GenBank/DDBJ databases">
        <title>The Draft Genome of Lepisosteus oculatus.</title>
        <authorList>
            <consortium name="The Broad Institute Genome Assembly &amp; Analysis Group"/>
            <consortium name="Computational R&amp;D Group"/>
            <consortium name="and Sequencing Platform"/>
            <person name="Di Palma F."/>
            <person name="Alfoldi J."/>
            <person name="Johnson J."/>
            <person name="Berlin A."/>
            <person name="Gnerre S."/>
            <person name="Jaffe D."/>
            <person name="MacCallum I."/>
            <person name="Young S."/>
            <person name="Walker B.J."/>
            <person name="Lander E.S."/>
            <person name="Lindblad-Toh K."/>
        </authorList>
    </citation>
    <scope>NUCLEOTIDE SEQUENCE [LARGE SCALE GENOMIC DNA]</scope>
</reference>
<reference evidence="14" key="3">
    <citation type="submission" date="2025-09" db="UniProtKB">
        <authorList>
            <consortium name="Ensembl"/>
        </authorList>
    </citation>
    <scope>IDENTIFICATION</scope>
</reference>
<evidence type="ECO:0000256" key="5">
    <source>
        <dbReference type="ARBA" id="ARBA00022750"/>
    </source>
</evidence>
<dbReference type="InterPro" id="IPR001461">
    <property type="entry name" value="Aspartic_peptidase_A1"/>
</dbReference>
<feature type="disulfide bond" evidence="10">
    <location>
        <begin position="266"/>
        <end position="270"/>
    </location>
</feature>
<feature type="active site" evidence="9">
    <location>
        <position position="90"/>
    </location>
</feature>
<evidence type="ECO:0000313" key="15">
    <source>
        <dbReference type="Proteomes" id="UP000018468"/>
    </source>
</evidence>
<dbReference type="EMBL" id="AHAT01016714">
    <property type="status" value="NOT_ANNOTATED_CDS"/>
    <property type="molecule type" value="Genomic_DNA"/>
</dbReference>
<dbReference type="GeneTree" id="ENSGT00940000155036"/>
<evidence type="ECO:0000256" key="3">
    <source>
        <dbReference type="ARBA" id="ARBA00011924"/>
    </source>
</evidence>
<protein>
    <recommendedName>
        <fullName evidence="3">pepsin A</fullName>
        <ecNumber evidence="3">3.4.23.1</ecNumber>
    </recommendedName>
</protein>
<comment type="similarity">
    <text evidence="2 11">Belongs to the peptidase A1 family.</text>
</comment>
<dbReference type="eggNOG" id="KOG1339">
    <property type="taxonomic scope" value="Eukaryota"/>
</dbReference>
<dbReference type="FunFam" id="2.40.70.10:FF:000004">
    <property type="entry name" value="Pepsin A"/>
    <property type="match status" value="1"/>
</dbReference>
<dbReference type="PANTHER" id="PTHR47966:SF22">
    <property type="entry name" value="PEPSIN A-3-RELATED"/>
    <property type="match status" value="1"/>
</dbReference>
<feature type="domain" description="Peptidase A1" evidence="13">
    <location>
        <begin position="72"/>
        <end position="386"/>
    </location>
</feature>
<accession>W5N1A5</accession>
<keyword evidence="7 11" id="KW-0378">Hydrolase</keyword>
<keyword evidence="4 11" id="KW-0645">Protease</keyword>
<evidence type="ECO:0000313" key="14">
    <source>
        <dbReference type="Ensembl" id="ENSLOCP00000014414.1"/>
    </source>
</evidence>
<dbReference type="AlphaFoldDB" id="W5N1A5"/>
<name>W5N1A5_LEPOC</name>
<evidence type="ECO:0000256" key="12">
    <source>
        <dbReference type="SAM" id="SignalP"/>
    </source>
</evidence>
<dbReference type="InterPro" id="IPR021109">
    <property type="entry name" value="Peptidase_aspartic_dom_sf"/>
</dbReference>
<dbReference type="Proteomes" id="UP000018468">
    <property type="component" value="Linkage group LG3"/>
</dbReference>
<keyword evidence="12" id="KW-0732">Signal</keyword>
<keyword evidence="8 10" id="KW-1015">Disulfide bond</keyword>
<evidence type="ECO:0000259" key="13">
    <source>
        <dbReference type="PROSITE" id="PS51767"/>
    </source>
</evidence>
<dbReference type="SUPFAM" id="SSF50630">
    <property type="entry name" value="Acid proteases"/>
    <property type="match status" value="1"/>
</dbReference>
<dbReference type="Pfam" id="PF00026">
    <property type="entry name" value="Asp"/>
    <property type="match status" value="1"/>
</dbReference>
<dbReference type="InterPro" id="IPR012848">
    <property type="entry name" value="Aspartic_peptidase_N"/>
</dbReference>
<feature type="chain" id="PRO_5004867026" description="pepsin A" evidence="12">
    <location>
        <begin position="17"/>
        <end position="389"/>
    </location>
</feature>
<organism evidence="14 15">
    <name type="scientific">Lepisosteus oculatus</name>
    <name type="common">Spotted gar</name>
    <dbReference type="NCBI Taxonomy" id="7918"/>
    <lineage>
        <taxon>Eukaryota</taxon>
        <taxon>Metazoa</taxon>
        <taxon>Chordata</taxon>
        <taxon>Craniata</taxon>
        <taxon>Vertebrata</taxon>
        <taxon>Euteleostomi</taxon>
        <taxon>Actinopterygii</taxon>
        <taxon>Neopterygii</taxon>
        <taxon>Holostei</taxon>
        <taxon>Semionotiformes</taxon>
        <taxon>Lepisosteidae</taxon>
        <taxon>Lepisosteus</taxon>
    </lineage>
</organism>
<dbReference type="Gene3D" id="2.40.70.10">
    <property type="entry name" value="Acid Proteases"/>
    <property type="match status" value="2"/>
</dbReference>
<dbReference type="GO" id="GO:0004190">
    <property type="term" value="F:aspartic-type endopeptidase activity"/>
    <property type="evidence" value="ECO:0000318"/>
    <property type="project" value="GO_Central"/>
</dbReference>
<dbReference type="Pfam" id="PF07966">
    <property type="entry name" value="A1_Propeptide"/>
    <property type="match status" value="1"/>
</dbReference>
<keyword evidence="15" id="KW-1185">Reference proteome</keyword>
<dbReference type="EC" id="3.4.23.1" evidence="3"/>
<comment type="function">
    <text evidence="1">Shows particularly broad specificity; although bonds involving phenylalanine and leucine are preferred, many others are also cleaved to some extent.</text>
</comment>
<evidence type="ECO:0000256" key="1">
    <source>
        <dbReference type="ARBA" id="ARBA00002318"/>
    </source>
</evidence>
<dbReference type="InParanoid" id="W5N1A5"/>
<evidence type="ECO:0000256" key="6">
    <source>
        <dbReference type="ARBA" id="ARBA00022757"/>
    </source>
</evidence>
<dbReference type="Bgee" id="ENSLOCG00000011725">
    <property type="expression patterns" value="Expressed in larva"/>
</dbReference>
<dbReference type="PANTHER" id="PTHR47966">
    <property type="entry name" value="BETA-SITE APP-CLEAVING ENZYME, ISOFORM A-RELATED"/>
    <property type="match status" value="1"/>
</dbReference>
<keyword evidence="6" id="KW-0222">Digestion</keyword>
<feature type="active site" evidence="9">
    <location>
        <position position="275"/>
    </location>
</feature>
<dbReference type="Gene3D" id="6.10.140.60">
    <property type="match status" value="1"/>
</dbReference>
<evidence type="ECO:0000256" key="8">
    <source>
        <dbReference type="ARBA" id="ARBA00023157"/>
    </source>
</evidence>
<dbReference type="InterPro" id="IPR001969">
    <property type="entry name" value="Aspartic_peptidase_AS"/>
</dbReference>
<keyword evidence="5 11" id="KW-0064">Aspartyl protease</keyword>
<dbReference type="InterPro" id="IPR033121">
    <property type="entry name" value="PEPTIDASE_A1"/>
</dbReference>
<dbReference type="PRINTS" id="PR00792">
    <property type="entry name" value="PEPSIN"/>
</dbReference>
<evidence type="ECO:0000256" key="11">
    <source>
        <dbReference type="RuleBase" id="RU000454"/>
    </source>
</evidence>
<dbReference type="HOGENOM" id="CLU_013253_3_0_1"/>